<keyword evidence="1" id="KW-0472">Membrane</keyword>
<evidence type="ECO:0000256" key="1">
    <source>
        <dbReference type="SAM" id="Phobius"/>
    </source>
</evidence>
<evidence type="ECO:0000313" key="5">
    <source>
        <dbReference type="Proteomes" id="UP000049983"/>
    </source>
</evidence>
<organism evidence="4 5">
    <name type="scientific">Roseibium album</name>
    <dbReference type="NCBI Taxonomy" id="311410"/>
    <lineage>
        <taxon>Bacteria</taxon>
        <taxon>Pseudomonadati</taxon>
        <taxon>Pseudomonadota</taxon>
        <taxon>Alphaproteobacteria</taxon>
        <taxon>Hyphomicrobiales</taxon>
        <taxon>Stappiaceae</taxon>
        <taxon>Roseibium</taxon>
    </lineage>
</organism>
<dbReference type="Gene3D" id="3.20.20.450">
    <property type="entry name" value="EAL domain"/>
    <property type="match status" value="1"/>
</dbReference>
<proteinExistence type="predicted"/>
<feature type="transmembrane region" description="Helical" evidence="1">
    <location>
        <begin position="279"/>
        <end position="296"/>
    </location>
</feature>
<dbReference type="Pfam" id="PF00563">
    <property type="entry name" value="EAL"/>
    <property type="match status" value="1"/>
</dbReference>
<feature type="transmembrane region" description="Helical" evidence="1">
    <location>
        <begin position="329"/>
        <end position="349"/>
    </location>
</feature>
<dbReference type="InterPro" id="IPR001633">
    <property type="entry name" value="EAL_dom"/>
</dbReference>
<protein>
    <submittedName>
        <fullName evidence="4">Bacteriophytochrome cph2</fullName>
    </submittedName>
</protein>
<dbReference type="SUPFAM" id="SSF141868">
    <property type="entry name" value="EAL domain-like"/>
    <property type="match status" value="1"/>
</dbReference>
<dbReference type="Pfam" id="PF05226">
    <property type="entry name" value="CHASE2"/>
    <property type="match status" value="1"/>
</dbReference>
<dbReference type="PANTHER" id="PTHR44757:SF2">
    <property type="entry name" value="BIOFILM ARCHITECTURE MAINTENANCE PROTEIN MBAA"/>
    <property type="match status" value="1"/>
</dbReference>
<dbReference type="SMART" id="SM00267">
    <property type="entry name" value="GGDEF"/>
    <property type="match status" value="1"/>
</dbReference>
<dbReference type="SUPFAM" id="SSF55073">
    <property type="entry name" value="Nucleotide cyclase"/>
    <property type="match status" value="1"/>
</dbReference>
<dbReference type="InterPro" id="IPR000160">
    <property type="entry name" value="GGDEF_dom"/>
</dbReference>
<dbReference type="InterPro" id="IPR000014">
    <property type="entry name" value="PAS"/>
</dbReference>
<dbReference type="InterPro" id="IPR035965">
    <property type="entry name" value="PAS-like_dom_sf"/>
</dbReference>
<dbReference type="SUPFAM" id="SSF55785">
    <property type="entry name" value="PYP-like sensor domain (PAS domain)"/>
    <property type="match status" value="1"/>
</dbReference>
<feature type="transmembrane region" description="Helical" evidence="1">
    <location>
        <begin position="303"/>
        <end position="323"/>
    </location>
</feature>
<dbReference type="InterPro" id="IPR043128">
    <property type="entry name" value="Rev_trsase/Diguanyl_cyclase"/>
</dbReference>
<evidence type="ECO:0000259" key="2">
    <source>
        <dbReference type="PROSITE" id="PS50883"/>
    </source>
</evidence>
<dbReference type="NCBIfam" id="TIGR00254">
    <property type="entry name" value="GGDEF"/>
    <property type="match status" value="1"/>
</dbReference>
<dbReference type="EMBL" id="CXWC01000012">
    <property type="protein sequence ID" value="CTQ76038.1"/>
    <property type="molecule type" value="Genomic_DNA"/>
</dbReference>
<sequence>MQLRLENFGRRFISAVLVAVLLTAAILVLRVTGLPATVDRFLWEVRFSLDKRPVSDKIVFVDIDAGSIDKIGQWPFPRRIYADLTDKLAAAGALDLVYDIDFSAVSNPEDDALFAASIERAGNVSLAAFRQAASAGSVDAEIINLPIDPFLDHAWPVVVMVPMESDSRIWRNLYGFEIDGTTEVSAAAFMGEHTGETSGSFFLDFGIAIDEVPRVPLVDVLNGAVDPDRFAGKKVIVGASAQELRDLFAVPVYGILPGAVIQALGAETLLQKRALVQQGQYLVLLVAALVLILLLMTKIEGWAVKLGILVLSALAIEIVAISFQKSMPVLVPTASAYLLLMFAGVIVVLRELGLHKLLARVADIKQRNSERMLGQVFDDSFDAILVLDSDCVITAANQTARTLFSSEALAGSPARSVLPNALVEEVIAVLQAPDSRIPVPQILVLAQDGTRRRFIEYVVTKAEKTLAARKGHDKTEIRTLACMTCRDVTDERESASRLEYLARFDPITDLLNRSGFEREISRQADGACNKNETVCVIQFAVTNLDQIVATLGFSYGDRVRQSIASRLKSHLSQGITWSAITADVFAGVYVSRSGDDRELEIVDEIQRVIGEDYSIDGARISMQLNFGYVVSGSEQTPDTLLMRAGNALSKARRDNKNLTVRFQSEMDTALQRRRKLETELFKAIVRDELRLDYQPLVNLRDNSVFGVEALLRWDSREFGAVSPMEFIPIAEENGYIQEIGSWVLNRAMKEALTWDASLRLSVNVSPAQFFRGNLVQTVSEALDRASFPAERLDLEVTESLFIDESTDLKFRMEELRELGCKFSMDDFGTGYSSLGYITKYPFSKIKLDKSFVRDTLDREEDMAVIEAVLLLAEGYGMSVIVEGIETFEQSQRLQSLGCKYGQGYYFSRPTSTSGIAALLAKAA</sequence>
<keyword evidence="1" id="KW-1133">Transmembrane helix</keyword>
<dbReference type="PROSITE" id="PS50883">
    <property type="entry name" value="EAL"/>
    <property type="match status" value="1"/>
</dbReference>
<keyword evidence="1" id="KW-0812">Transmembrane</keyword>
<dbReference type="InterPro" id="IPR052155">
    <property type="entry name" value="Biofilm_reg_signaling"/>
</dbReference>
<dbReference type="Gene3D" id="3.30.450.20">
    <property type="entry name" value="PAS domain"/>
    <property type="match status" value="1"/>
</dbReference>
<gene>
    <name evidence="4" type="primary">cph2_8</name>
    <name evidence="4" type="ORF">LA5096_04627</name>
</gene>
<dbReference type="SMART" id="SM00091">
    <property type="entry name" value="PAS"/>
    <property type="match status" value="1"/>
</dbReference>
<dbReference type="AlphaFoldDB" id="A0A0M7AUE9"/>
<dbReference type="GeneID" id="97671911"/>
<feature type="domain" description="EAL" evidence="2">
    <location>
        <begin position="673"/>
        <end position="923"/>
    </location>
</feature>
<dbReference type="SMART" id="SM00052">
    <property type="entry name" value="EAL"/>
    <property type="match status" value="1"/>
</dbReference>
<dbReference type="Gene3D" id="3.30.70.270">
    <property type="match status" value="1"/>
</dbReference>
<dbReference type="SMART" id="SM01080">
    <property type="entry name" value="CHASE2"/>
    <property type="match status" value="1"/>
</dbReference>
<dbReference type="InterPro" id="IPR007890">
    <property type="entry name" value="CHASE2"/>
</dbReference>
<dbReference type="Proteomes" id="UP000049983">
    <property type="component" value="Unassembled WGS sequence"/>
</dbReference>
<dbReference type="InterPro" id="IPR029787">
    <property type="entry name" value="Nucleotide_cyclase"/>
</dbReference>
<dbReference type="CDD" id="cd01948">
    <property type="entry name" value="EAL"/>
    <property type="match status" value="1"/>
</dbReference>
<evidence type="ECO:0000313" key="4">
    <source>
        <dbReference type="EMBL" id="CTQ76038.1"/>
    </source>
</evidence>
<name>A0A0M7AUE9_9HYPH</name>
<dbReference type="InterPro" id="IPR035919">
    <property type="entry name" value="EAL_sf"/>
</dbReference>
<dbReference type="STRING" id="311410.LA5095_04076"/>
<dbReference type="PROSITE" id="PS50887">
    <property type="entry name" value="GGDEF"/>
    <property type="match status" value="1"/>
</dbReference>
<feature type="transmembrane region" description="Helical" evidence="1">
    <location>
        <begin position="12"/>
        <end position="31"/>
    </location>
</feature>
<keyword evidence="5" id="KW-1185">Reference proteome</keyword>
<evidence type="ECO:0000259" key="3">
    <source>
        <dbReference type="PROSITE" id="PS50887"/>
    </source>
</evidence>
<dbReference type="PANTHER" id="PTHR44757">
    <property type="entry name" value="DIGUANYLATE CYCLASE DGCP"/>
    <property type="match status" value="1"/>
</dbReference>
<dbReference type="RefSeq" id="WP_208992787.1">
    <property type="nucleotide sequence ID" value="NZ_CXWA01000011.1"/>
</dbReference>
<dbReference type="Pfam" id="PF00990">
    <property type="entry name" value="GGDEF"/>
    <property type="match status" value="1"/>
</dbReference>
<accession>A0A0M7AUE9</accession>
<feature type="domain" description="GGDEF" evidence="3">
    <location>
        <begin position="532"/>
        <end position="664"/>
    </location>
</feature>
<reference evidence="5" key="1">
    <citation type="submission" date="2015-07" db="EMBL/GenBank/DDBJ databases">
        <authorList>
            <person name="Rodrigo-Torres Lidia"/>
            <person name="Arahal R.David."/>
        </authorList>
    </citation>
    <scope>NUCLEOTIDE SEQUENCE [LARGE SCALE GENOMIC DNA]</scope>
    <source>
        <strain evidence="5">CECT 5096</strain>
    </source>
</reference>